<organism evidence="2 3">
    <name type="scientific">Sphingomonas lacunae</name>
    <dbReference type="NCBI Taxonomy" id="2698828"/>
    <lineage>
        <taxon>Bacteria</taxon>
        <taxon>Pseudomonadati</taxon>
        <taxon>Pseudomonadota</taxon>
        <taxon>Alphaproteobacteria</taxon>
        <taxon>Sphingomonadales</taxon>
        <taxon>Sphingomonadaceae</taxon>
        <taxon>Sphingomonas</taxon>
    </lineage>
</organism>
<feature type="signal peptide" evidence="1">
    <location>
        <begin position="1"/>
        <end position="19"/>
    </location>
</feature>
<dbReference type="EMBL" id="CP053015">
    <property type="protein sequence ID" value="QJQ32670.1"/>
    <property type="molecule type" value="Genomic_DNA"/>
</dbReference>
<keyword evidence="3" id="KW-1185">Reference proteome</keyword>
<dbReference type="PROSITE" id="PS51257">
    <property type="entry name" value="PROKAR_LIPOPROTEIN"/>
    <property type="match status" value="1"/>
</dbReference>
<feature type="chain" id="PRO_5026836983" description="Lipoprotein" evidence="1">
    <location>
        <begin position="20"/>
        <end position="145"/>
    </location>
</feature>
<keyword evidence="1" id="KW-0732">Signal</keyword>
<name>A0A6M4AWD3_9SPHN</name>
<evidence type="ECO:0008006" key="4">
    <source>
        <dbReference type="Google" id="ProtNLM"/>
    </source>
</evidence>
<dbReference type="AlphaFoldDB" id="A0A6M4AWD3"/>
<reference evidence="2 3" key="1">
    <citation type="submission" date="2020-01" db="EMBL/GenBank/DDBJ databases">
        <title>Sphingomonas sp. strain CSW-10.</title>
        <authorList>
            <person name="Chen W.-M."/>
        </authorList>
    </citation>
    <scope>NUCLEOTIDE SEQUENCE [LARGE SCALE GENOMIC DNA]</scope>
    <source>
        <strain evidence="2 3">CSW-10</strain>
    </source>
</reference>
<proteinExistence type="predicted"/>
<evidence type="ECO:0000256" key="1">
    <source>
        <dbReference type="SAM" id="SignalP"/>
    </source>
</evidence>
<evidence type="ECO:0000313" key="3">
    <source>
        <dbReference type="Proteomes" id="UP000503018"/>
    </source>
</evidence>
<protein>
    <recommendedName>
        <fullName evidence="4">Lipoprotein</fullName>
    </recommendedName>
</protein>
<gene>
    <name evidence="2" type="ORF">GV829_09590</name>
</gene>
<dbReference type="Proteomes" id="UP000503018">
    <property type="component" value="Chromosome"/>
</dbReference>
<sequence length="145" mass="15468">MNGKTIARMLAFLPLALVAACNQEPQDPAKAAEAKMAAISRPDPRLPVGFPIYLGEDGAREFVVEDVPTGGKIATFSIHARPLAVRNFYEERAKAAGMTIAGRMDGGEIVSVEARKEGGNPRTFGATALQKGEFTNVTLMFDVTS</sequence>
<dbReference type="RefSeq" id="WP_169946155.1">
    <property type="nucleotide sequence ID" value="NZ_CP053015.1"/>
</dbReference>
<evidence type="ECO:0000313" key="2">
    <source>
        <dbReference type="EMBL" id="QJQ32670.1"/>
    </source>
</evidence>
<accession>A0A6M4AWD3</accession>
<dbReference type="KEGG" id="slan:GV829_09590"/>